<dbReference type="Proteomes" id="UP001152049">
    <property type="component" value="Unassembled WGS sequence"/>
</dbReference>
<feature type="compositionally biased region" description="Low complexity" evidence="1">
    <location>
        <begin position="343"/>
        <end position="371"/>
    </location>
</feature>
<feature type="chain" id="PRO_5040959667" description="FAS1 domain-containing protein" evidence="2">
    <location>
        <begin position="21"/>
        <end position="395"/>
    </location>
</feature>
<sequence>MRSFVSAKIASLGLLALASTQTLPEDLTGAIANYSSLSLFRSLLSASPQTLTTSLSDKDTNITVLIPTNDAINSYLKSSGVSDVTELSQDDVQVFFKYHVLSTSLVSKDFDNARGLSVPTLLDDSQYNNRTSGPQIESQFGDKATGQVVFASREDRDDKRAEKDIDGPTVNLRAGLLQNVKMTAVDGSWGAKNVNTFQVVDKVLSPPRPCSTTVQSVKDSRLTALNNALIKTEMWPALDTSRNVTCLAPSTQAFKDAGSPDTKLSKQDLTGALLAHTLDEVTYSNYLRDGQVIGTLNKTEVRVSIQGDNIYFNNAKVIEANVLTNNGLIHILDAVIEADGKPSSASTATTEAASASATSSGAAEATVTTGSDNSATSLSTGLPMLVAFVVGLVMV</sequence>
<dbReference type="SMART" id="SM00554">
    <property type="entry name" value="FAS1"/>
    <property type="match status" value="2"/>
</dbReference>
<dbReference type="OrthoDB" id="286301at2759"/>
<evidence type="ECO:0000256" key="2">
    <source>
        <dbReference type="SAM" id="SignalP"/>
    </source>
</evidence>
<dbReference type="Pfam" id="PF02469">
    <property type="entry name" value="Fasciclin"/>
    <property type="match status" value="2"/>
</dbReference>
<keyword evidence="2" id="KW-0732">Signal</keyword>
<evidence type="ECO:0000259" key="3">
    <source>
        <dbReference type="PROSITE" id="PS50213"/>
    </source>
</evidence>
<name>A0A9W8S8F8_9HYPO</name>
<accession>A0A9W8S8F8</accession>
<evidence type="ECO:0000313" key="5">
    <source>
        <dbReference type="Proteomes" id="UP001152049"/>
    </source>
</evidence>
<dbReference type="SUPFAM" id="SSF82153">
    <property type="entry name" value="FAS1 domain"/>
    <property type="match status" value="2"/>
</dbReference>
<dbReference type="EMBL" id="JAOQAZ010000005">
    <property type="protein sequence ID" value="KAJ4265967.1"/>
    <property type="molecule type" value="Genomic_DNA"/>
</dbReference>
<feature type="domain" description="FAS1" evidence="3">
    <location>
        <begin position="24"/>
        <end position="204"/>
    </location>
</feature>
<gene>
    <name evidence="4" type="ORF">NW762_003940</name>
</gene>
<comment type="caution">
    <text evidence="4">The sequence shown here is derived from an EMBL/GenBank/DDBJ whole genome shotgun (WGS) entry which is preliminary data.</text>
</comment>
<dbReference type="InterPro" id="IPR000782">
    <property type="entry name" value="FAS1_domain"/>
</dbReference>
<feature type="signal peptide" evidence="2">
    <location>
        <begin position="1"/>
        <end position="20"/>
    </location>
</feature>
<dbReference type="Gene3D" id="2.30.180.10">
    <property type="entry name" value="FAS1 domain"/>
    <property type="match status" value="2"/>
</dbReference>
<protein>
    <recommendedName>
        <fullName evidence="3">FAS1 domain-containing protein</fullName>
    </recommendedName>
</protein>
<feature type="region of interest" description="Disordered" evidence="1">
    <location>
        <begin position="343"/>
        <end position="374"/>
    </location>
</feature>
<dbReference type="PANTHER" id="PTHR10900:SF77">
    <property type="entry name" value="FI19380P1"/>
    <property type="match status" value="1"/>
</dbReference>
<keyword evidence="5" id="KW-1185">Reference proteome</keyword>
<dbReference type="PROSITE" id="PS50213">
    <property type="entry name" value="FAS1"/>
    <property type="match status" value="2"/>
</dbReference>
<evidence type="ECO:0000313" key="4">
    <source>
        <dbReference type="EMBL" id="KAJ4265967.1"/>
    </source>
</evidence>
<dbReference type="AlphaFoldDB" id="A0A9W8S8F8"/>
<evidence type="ECO:0000256" key="1">
    <source>
        <dbReference type="SAM" id="MobiDB-lite"/>
    </source>
</evidence>
<organism evidence="4 5">
    <name type="scientific">Fusarium torreyae</name>
    <dbReference type="NCBI Taxonomy" id="1237075"/>
    <lineage>
        <taxon>Eukaryota</taxon>
        <taxon>Fungi</taxon>
        <taxon>Dikarya</taxon>
        <taxon>Ascomycota</taxon>
        <taxon>Pezizomycotina</taxon>
        <taxon>Sordariomycetes</taxon>
        <taxon>Hypocreomycetidae</taxon>
        <taxon>Hypocreales</taxon>
        <taxon>Nectriaceae</taxon>
        <taxon>Fusarium</taxon>
    </lineage>
</organism>
<feature type="domain" description="FAS1" evidence="3">
    <location>
        <begin position="209"/>
        <end position="336"/>
    </location>
</feature>
<dbReference type="InterPro" id="IPR036378">
    <property type="entry name" value="FAS1_dom_sf"/>
</dbReference>
<reference evidence="4" key="1">
    <citation type="submission" date="2022-09" db="EMBL/GenBank/DDBJ databases">
        <title>Fusarium specimens isolated from Avocado Roots.</title>
        <authorList>
            <person name="Stajich J."/>
            <person name="Roper C."/>
            <person name="Heimlech-Rivalta G."/>
        </authorList>
    </citation>
    <scope>NUCLEOTIDE SEQUENCE</scope>
    <source>
        <strain evidence="4">CF00136</strain>
    </source>
</reference>
<dbReference type="InterPro" id="IPR050904">
    <property type="entry name" value="Adhesion/Biosynth-related"/>
</dbReference>
<proteinExistence type="predicted"/>
<dbReference type="PANTHER" id="PTHR10900">
    <property type="entry name" value="PERIOSTIN-RELATED"/>
    <property type="match status" value="1"/>
</dbReference>